<dbReference type="InterPro" id="IPR012544">
    <property type="entry name" value="PHb"/>
</dbReference>
<name>A0ABN7S6T5_THEXY</name>
<organism evidence="2 3">
    <name type="scientific">Thermobacillus xylanilyticus</name>
    <dbReference type="NCBI Taxonomy" id="76633"/>
    <lineage>
        <taxon>Bacteria</taxon>
        <taxon>Bacillati</taxon>
        <taxon>Bacillota</taxon>
        <taxon>Bacilli</taxon>
        <taxon>Bacillales</taxon>
        <taxon>Paenibacillaceae</taxon>
        <taxon>Thermobacillus</taxon>
    </lineage>
</organism>
<dbReference type="Gene3D" id="2.30.29.50">
    <property type="entry name" value="Bacterial Pleckstrin homology domain"/>
    <property type="match status" value="1"/>
</dbReference>
<evidence type="ECO:0000259" key="1">
    <source>
        <dbReference type="Pfam" id="PF08000"/>
    </source>
</evidence>
<dbReference type="InterPro" id="IPR037063">
    <property type="entry name" value="PHb_sf"/>
</dbReference>
<proteinExistence type="predicted"/>
<dbReference type="SUPFAM" id="SSF50729">
    <property type="entry name" value="PH domain-like"/>
    <property type="match status" value="1"/>
</dbReference>
<dbReference type="Proteomes" id="UP000681526">
    <property type="component" value="Unassembled WGS sequence"/>
</dbReference>
<feature type="domain" description="Bacterial Pleckstrin homology" evidence="1">
    <location>
        <begin position="10"/>
        <end position="115"/>
    </location>
</feature>
<comment type="caution">
    <text evidence="2">The sequence shown here is derived from an EMBL/GenBank/DDBJ whole genome shotgun (WGS) entry which is preliminary data.</text>
</comment>
<accession>A0ABN7S6T5</accession>
<dbReference type="EMBL" id="CAJRAY010000080">
    <property type="protein sequence ID" value="CAG5091215.1"/>
    <property type="molecule type" value="Genomic_DNA"/>
</dbReference>
<keyword evidence="3" id="KW-1185">Reference proteome</keyword>
<dbReference type="RefSeq" id="WP_213485475.1">
    <property type="nucleotide sequence ID" value="NZ_CAJRAY010000080.1"/>
</dbReference>
<gene>
    <name evidence="2" type="primary">txxe 3119-yozO</name>
    <name evidence="2" type="ORF">TXXE_15255</name>
</gene>
<evidence type="ECO:0000313" key="2">
    <source>
        <dbReference type="EMBL" id="CAG5091215.1"/>
    </source>
</evidence>
<dbReference type="Pfam" id="PF08000">
    <property type="entry name" value="bPH_1"/>
    <property type="match status" value="1"/>
</dbReference>
<reference evidence="2 3" key="1">
    <citation type="submission" date="2021-04" db="EMBL/GenBank/DDBJ databases">
        <authorList>
            <person name="Rakotoarivonina H."/>
        </authorList>
    </citation>
    <scope>NUCLEOTIDE SEQUENCE [LARGE SCALE GENOMIC DNA]</scope>
    <source>
        <strain evidence="2 3">XE</strain>
    </source>
</reference>
<sequence>MALFKSGENREKHLQQIQEFLFEGEQIERTYGLVNSQFIGLTNKRLIFVGKIPLTKQMQVISIPYSKIEEIGFEITSAFSLTNKINVITKSGKHELEFDKLANVKEFYTILSRHVCA</sequence>
<protein>
    <recommendedName>
        <fullName evidence="1">Bacterial Pleckstrin homology domain-containing protein</fullName>
    </recommendedName>
</protein>
<evidence type="ECO:0000313" key="3">
    <source>
        <dbReference type="Proteomes" id="UP000681526"/>
    </source>
</evidence>